<keyword evidence="2" id="KW-1185">Reference proteome</keyword>
<organism evidence="1 2">
    <name type="scientific">Actinoallomurus oryzae</name>
    <dbReference type="NCBI Taxonomy" id="502180"/>
    <lineage>
        <taxon>Bacteria</taxon>
        <taxon>Bacillati</taxon>
        <taxon>Actinomycetota</taxon>
        <taxon>Actinomycetes</taxon>
        <taxon>Streptosporangiales</taxon>
        <taxon>Thermomonosporaceae</taxon>
        <taxon>Actinoallomurus</taxon>
    </lineage>
</organism>
<evidence type="ECO:0000313" key="2">
    <source>
        <dbReference type="Proteomes" id="UP001500503"/>
    </source>
</evidence>
<dbReference type="Proteomes" id="UP001500503">
    <property type="component" value="Unassembled WGS sequence"/>
</dbReference>
<gene>
    <name evidence="1" type="ORF">GCM10023191_038300</name>
</gene>
<protein>
    <submittedName>
        <fullName evidence="1">Uncharacterized protein</fullName>
    </submittedName>
</protein>
<proteinExistence type="predicted"/>
<accession>A0ABP8Q4Y9</accession>
<evidence type="ECO:0000313" key="1">
    <source>
        <dbReference type="EMBL" id="GAA4496357.1"/>
    </source>
</evidence>
<reference evidence="2" key="1">
    <citation type="journal article" date="2019" name="Int. J. Syst. Evol. Microbiol.">
        <title>The Global Catalogue of Microorganisms (GCM) 10K type strain sequencing project: providing services to taxonomists for standard genome sequencing and annotation.</title>
        <authorList>
            <consortium name="The Broad Institute Genomics Platform"/>
            <consortium name="The Broad Institute Genome Sequencing Center for Infectious Disease"/>
            <person name="Wu L."/>
            <person name="Ma J."/>
        </authorList>
    </citation>
    <scope>NUCLEOTIDE SEQUENCE [LARGE SCALE GENOMIC DNA]</scope>
    <source>
        <strain evidence="2">JCM 17933</strain>
    </source>
</reference>
<sequence length="84" mass="9256">MSDSGPTGELHLRMAGHTTDWKLLLVDEPPTEDEVASWMQEGMVARIRVTEQGSNEPHTLLVNFSLVVAARLLPASRGDRGVQF</sequence>
<dbReference type="EMBL" id="BAABHF010000022">
    <property type="protein sequence ID" value="GAA4496357.1"/>
    <property type="molecule type" value="Genomic_DNA"/>
</dbReference>
<comment type="caution">
    <text evidence="1">The sequence shown here is derived from an EMBL/GenBank/DDBJ whole genome shotgun (WGS) entry which is preliminary data.</text>
</comment>
<name>A0ABP8Q4Y9_9ACTN</name>
<dbReference type="RefSeq" id="WP_345465422.1">
    <property type="nucleotide sequence ID" value="NZ_BAABHF010000022.1"/>
</dbReference>